<evidence type="ECO:0000256" key="7">
    <source>
        <dbReference type="ARBA" id="ARBA00023136"/>
    </source>
</evidence>
<accession>W0FN43</accession>
<feature type="transmembrane region" description="Helical" evidence="9">
    <location>
        <begin position="235"/>
        <end position="259"/>
    </location>
</feature>
<feature type="domain" description="Na+/H+ antiporter NhaC-like C-terminal" evidence="10">
    <location>
        <begin position="235"/>
        <end position="439"/>
    </location>
</feature>
<name>W0FN43_9BACT</name>
<evidence type="ECO:0000256" key="4">
    <source>
        <dbReference type="ARBA" id="ARBA00022475"/>
    </source>
</evidence>
<keyword evidence="7 9" id="KW-0472">Membrane</keyword>
<organism evidence="11">
    <name type="scientific">uncultured bacterium Contig224</name>
    <dbReference type="NCBI Taxonomy" id="1393538"/>
    <lineage>
        <taxon>Bacteria</taxon>
        <taxon>environmental samples</taxon>
    </lineage>
</organism>
<dbReference type="AlphaFoldDB" id="W0FN43"/>
<feature type="transmembrane region" description="Helical" evidence="9">
    <location>
        <begin position="204"/>
        <end position="223"/>
    </location>
</feature>
<dbReference type="InterPro" id="IPR052180">
    <property type="entry name" value="NhaC_Na-H+_Antiporter"/>
</dbReference>
<evidence type="ECO:0000256" key="2">
    <source>
        <dbReference type="ARBA" id="ARBA00022448"/>
    </source>
</evidence>
<keyword evidence="4" id="KW-1003">Cell membrane</keyword>
<feature type="transmembrane region" description="Helical" evidence="9">
    <location>
        <begin position="266"/>
        <end position="288"/>
    </location>
</feature>
<comment type="similarity">
    <text evidence="8">Belongs to the NhaC Na(+)/H(+) (TC 2.A.35) antiporter family.</text>
</comment>
<feature type="transmembrane region" description="Helical" evidence="9">
    <location>
        <begin position="16"/>
        <end position="34"/>
    </location>
</feature>
<keyword evidence="3" id="KW-0050">Antiport</keyword>
<evidence type="ECO:0000256" key="3">
    <source>
        <dbReference type="ARBA" id="ARBA00022449"/>
    </source>
</evidence>
<dbReference type="PANTHER" id="PTHR33451">
    <property type="entry name" value="MALATE-2H(+)/NA(+)-LACTATE ANTIPORTER"/>
    <property type="match status" value="1"/>
</dbReference>
<proteinExistence type="inferred from homology"/>
<evidence type="ECO:0000256" key="5">
    <source>
        <dbReference type="ARBA" id="ARBA00022692"/>
    </source>
</evidence>
<evidence type="ECO:0000256" key="6">
    <source>
        <dbReference type="ARBA" id="ARBA00022989"/>
    </source>
</evidence>
<evidence type="ECO:0000259" key="10">
    <source>
        <dbReference type="Pfam" id="PF03553"/>
    </source>
</evidence>
<dbReference type="EMBL" id="KC246788">
    <property type="protein sequence ID" value="AHF24232.1"/>
    <property type="molecule type" value="Genomic_DNA"/>
</dbReference>
<feature type="domain" description="Na+/H+ antiporter NhaC-like C-terminal" evidence="10">
    <location>
        <begin position="23"/>
        <end position="221"/>
    </location>
</feature>
<dbReference type="GO" id="GO:0005886">
    <property type="term" value="C:plasma membrane"/>
    <property type="evidence" value="ECO:0007669"/>
    <property type="project" value="UniProtKB-SubCell"/>
</dbReference>
<evidence type="ECO:0000256" key="9">
    <source>
        <dbReference type="SAM" id="Phobius"/>
    </source>
</evidence>
<dbReference type="Pfam" id="PF03553">
    <property type="entry name" value="Na_H_antiporter"/>
    <property type="match status" value="2"/>
</dbReference>
<evidence type="ECO:0000256" key="8">
    <source>
        <dbReference type="ARBA" id="ARBA00038435"/>
    </source>
</evidence>
<dbReference type="PANTHER" id="PTHR33451:SF5">
    <property type="entry name" value="NA+_H+ ANTIPORTER"/>
    <property type="match status" value="1"/>
</dbReference>
<comment type="subcellular location">
    <subcellularLocation>
        <location evidence="1">Cell membrane</location>
        <topology evidence="1">Multi-pass membrane protein</topology>
    </subcellularLocation>
</comment>
<dbReference type="InterPro" id="IPR018461">
    <property type="entry name" value="Na/H_Antiport_NhaC-like_C"/>
</dbReference>
<keyword evidence="5 9" id="KW-0812">Transmembrane</keyword>
<feature type="transmembrane region" description="Helical" evidence="9">
    <location>
        <begin position="78"/>
        <end position="97"/>
    </location>
</feature>
<reference evidence="11" key="1">
    <citation type="journal article" date="2013" name="PLoS ONE">
        <title>Metagenomic insights into the carbohydrate-active enzymes carried by the microorganisms adhering to solid digesta in the rumen of cows.</title>
        <authorList>
            <person name="Wang L."/>
            <person name="Hatem A."/>
            <person name="Catalyurek U.V."/>
            <person name="Morrison M."/>
            <person name="Yu Z."/>
        </authorList>
    </citation>
    <scope>NUCLEOTIDE SEQUENCE</scope>
</reference>
<keyword evidence="6 9" id="KW-1133">Transmembrane helix</keyword>
<dbReference type="GO" id="GO:0015297">
    <property type="term" value="F:antiporter activity"/>
    <property type="evidence" value="ECO:0007669"/>
    <property type="project" value="UniProtKB-KW"/>
</dbReference>
<protein>
    <submittedName>
        <fullName evidence="11">Na+/H+ antiporter NhaC</fullName>
    </submittedName>
</protein>
<keyword evidence="2" id="KW-0813">Transport</keyword>
<sequence length="445" mass="46001">MSDASASTKDVIEPRLSGLLPVGVFLLLFIGSGIVLQDFYSIPAIVAFVCALAVAFIQNPKRSFDEKLESVARSMGDSNVMIMCLVFVLAGAFTGSIQSAGGVESTVNFALSILPTGIVLPGLFLIACFISISMGTSVGTIAALAPIACGVADKTGLEGALCLGAIVGGAMFGDNLSIISDTTIAATRTQGCEMADKFKENFKIALPAAIITFIVFLVLGLGSDYQIEGTLEYNLWQVLPYVAVLVAALAGVNVFLVLIGGTVLSIIVGVALGAIAPDQIFIAIGTGLEGNGGIMNMYDITVISIVCAGIIGLVRDNGGIEWILQKISGFVRGKRGAQFGIAGLASLVDISTANNTVAIVVAGPIVKQISEDYGISARRAASLVDIFTSVWQGIIPYGAQILYASAGAAAVGMAISPFAIVPFLFYPYLLALCSLIFIGIRGNSE</sequence>
<feature type="transmembrane region" description="Helical" evidence="9">
    <location>
        <begin position="109"/>
        <end position="132"/>
    </location>
</feature>
<evidence type="ECO:0000256" key="1">
    <source>
        <dbReference type="ARBA" id="ARBA00004651"/>
    </source>
</evidence>
<feature type="transmembrane region" description="Helical" evidence="9">
    <location>
        <begin position="425"/>
        <end position="442"/>
    </location>
</feature>
<feature type="transmembrane region" description="Helical" evidence="9">
    <location>
        <begin position="294"/>
        <end position="314"/>
    </location>
</feature>
<feature type="transmembrane region" description="Helical" evidence="9">
    <location>
        <begin position="40"/>
        <end position="57"/>
    </location>
</feature>
<evidence type="ECO:0000313" key="11">
    <source>
        <dbReference type="EMBL" id="AHF24232.1"/>
    </source>
</evidence>